<dbReference type="InterPro" id="IPR003690">
    <property type="entry name" value="MTERF"/>
</dbReference>
<proteinExistence type="inferred from homology"/>
<evidence type="ECO:0000313" key="4">
    <source>
        <dbReference type="EMBL" id="PON72179.1"/>
    </source>
</evidence>
<dbReference type="GO" id="GO:0003676">
    <property type="term" value="F:nucleic acid binding"/>
    <property type="evidence" value="ECO:0007669"/>
    <property type="project" value="InterPro"/>
</dbReference>
<dbReference type="Pfam" id="PF02536">
    <property type="entry name" value="mTERF"/>
    <property type="match status" value="2"/>
</dbReference>
<dbReference type="PANTHER" id="PTHR13068">
    <property type="entry name" value="CGI-12 PROTEIN-RELATED"/>
    <property type="match status" value="1"/>
</dbReference>
<dbReference type="AlphaFoldDB" id="A0A2P5DFW4"/>
<name>A0A2P5DFW4_TREOI</name>
<sequence length="456" mass="52209">MLRLICKRLPVNSSASPFIHGFFVSKYFLRPMSEISSTFTYPRNFTVSYLKNSCGLSQNSAISASKKLLIENPEKADSVLELMRTHGLTQSHIEKIIGTRPTLLLADLENKLRPNMKLLLSLGFSGASLAKLLTKSPRVLNKDLVDAVDFFKAQGFIDKQIIAMIRKCPSLLLLNADKTFKPKLDFLKSSGYTDRDVKKILWSDPCILQRSLENHIIPYFQVLRRFVGTDENVLKVMKVGCSVAQINLEKVLEPNISMLKSLGVPDPIILRMFIMHPRTLLLKPQQTTKIFAEVVKLGFHPNTLSFVLAFRSMALISKILWERKIEAYKSFGLSEDQVYSAFKKQPMCMSISEKKIKKMMKFFLTKLDIEPSAICKYPNLFLLSLEKRIIPRCSVLQLLMSAGFMNEDTKLFHHFTMTEKKFVEMLVRKYQQVIPDIVKAHEDKIEFQGFPVVIKL</sequence>
<keyword evidence="2" id="KW-0804">Transcription</keyword>
<comment type="similarity">
    <text evidence="1">Belongs to the mTERF family.</text>
</comment>
<keyword evidence="2" id="KW-0806">Transcription termination</keyword>
<dbReference type="FunFam" id="1.25.70.10:FF:000001">
    <property type="entry name" value="Mitochondrial transcription termination factor-like"/>
    <property type="match status" value="1"/>
</dbReference>
<evidence type="ECO:0000256" key="2">
    <source>
        <dbReference type="ARBA" id="ARBA00022472"/>
    </source>
</evidence>
<evidence type="ECO:0000313" key="5">
    <source>
        <dbReference type="Proteomes" id="UP000237000"/>
    </source>
</evidence>
<dbReference type="Proteomes" id="UP000237000">
    <property type="component" value="Unassembled WGS sequence"/>
</dbReference>
<organism evidence="4 5">
    <name type="scientific">Trema orientale</name>
    <name type="common">Charcoal tree</name>
    <name type="synonym">Celtis orientalis</name>
    <dbReference type="NCBI Taxonomy" id="63057"/>
    <lineage>
        <taxon>Eukaryota</taxon>
        <taxon>Viridiplantae</taxon>
        <taxon>Streptophyta</taxon>
        <taxon>Embryophyta</taxon>
        <taxon>Tracheophyta</taxon>
        <taxon>Spermatophyta</taxon>
        <taxon>Magnoliopsida</taxon>
        <taxon>eudicotyledons</taxon>
        <taxon>Gunneridae</taxon>
        <taxon>Pentapetalae</taxon>
        <taxon>rosids</taxon>
        <taxon>fabids</taxon>
        <taxon>Rosales</taxon>
        <taxon>Cannabaceae</taxon>
        <taxon>Trema</taxon>
    </lineage>
</organism>
<protein>
    <submittedName>
        <fullName evidence="4">Mitochodrial transcription termination factor</fullName>
    </submittedName>
</protein>
<dbReference type="Gene3D" id="1.25.70.10">
    <property type="entry name" value="Transcription termination factor 3, mitochondrial"/>
    <property type="match status" value="2"/>
</dbReference>
<evidence type="ECO:0000256" key="3">
    <source>
        <dbReference type="ARBA" id="ARBA00022946"/>
    </source>
</evidence>
<dbReference type="PANTHER" id="PTHR13068:SF120">
    <property type="entry name" value="TRANSCRIPTION TERMINATION FACTOR MTERF2, CHLOROPLASTIC-LIKE ISOFORM X1"/>
    <property type="match status" value="1"/>
</dbReference>
<accession>A0A2P5DFW4</accession>
<reference evidence="5" key="1">
    <citation type="submission" date="2016-06" db="EMBL/GenBank/DDBJ databases">
        <title>Parallel loss of symbiosis genes in relatives of nitrogen-fixing non-legume Parasponia.</title>
        <authorList>
            <person name="Van Velzen R."/>
            <person name="Holmer R."/>
            <person name="Bu F."/>
            <person name="Rutten L."/>
            <person name="Van Zeijl A."/>
            <person name="Liu W."/>
            <person name="Santuari L."/>
            <person name="Cao Q."/>
            <person name="Sharma T."/>
            <person name="Shen D."/>
            <person name="Roswanjaya Y."/>
            <person name="Wardhani T."/>
            <person name="Kalhor M.S."/>
            <person name="Jansen J."/>
            <person name="Van den Hoogen J."/>
            <person name="Gungor B."/>
            <person name="Hartog M."/>
            <person name="Hontelez J."/>
            <person name="Verver J."/>
            <person name="Yang W.-C."/>
            <person name="Schijlen E."/>
            <person name="Repin R."/>
            <person name="Schilthuizen M."/>
            <person name="Schranz E."/>
            <person name="Heidstra R."/>
            <person name="Miyata K."/>
            <person name="Fedorova E."/>
            <person name="Kohlen W."/>
            <person name="Bisseling T."/>
            <person name="Smit S."/>
            <person name="Geurts R."/>
        </authorList>
    </citation>
    <scope>NUCLEOTIDE SEQUENCE [LARGE SCALE GENOMIC DNA]</scope>
    <source>
        <strain evidence="5">cv. RG33-2</strain>
    </source>
</reference>
<gene>
    <name evidence="4" type="ORF">TorRG33x02_252990</name>
</gene>
<dbReference type="SMART" id="SM00733">
    <property type="entry name" value="Mterf"/>
    <property type="match status" value="9"/>
</dbReference>
<dbReference type="EMBL" id="JXTC01000273">
    <property type="protein sequence ID" value="PON72179.1"/>
    <property type="molecule type" value="Genomic_DNA"/>
</dbReference>
<keyword evidence="5" id="KW-1185">Reference proteome</keyword>
<keyword evidence="3" id="KW-0809">Transit peptide</keyword>
<dbReference type="OrthoDB" id="637682at2759"/>
<dbReference type="InParanoid" id="A0A2P5DFW4"/>
<evidence type="ECO:0000256" key="1">
    <source>
        <dbReference type="ARBA" id="ARBA00007692"/>
    </source>
</evidence>
<dbReference type="GO" id="GO:0006353">
    <property type="term" value="P:DNA-templated transcription termination"/>
    <property type="evidence" value="ECO:0007669"/>
    <property type="project" value="UniProtKB-KW"/>
</dbReference>
<dbReference type="InterPro" id="IPR038538">
    <property type="entry name" value="MTERF_sf"/>
</dbReference>
<comment type="caution">
    <text evidence="4">The sequence shown here is derived from an EMBL/GenBank/DDBJ whole genome shotgun (WGS) entry which is preliminary data.</text>
</comment>
<keyword evidence="2" id="KW-0805">Transcription regulation</keyword>